<dbReference type="InterPro" id="IPR001233">
    <property type="entry name" value="RtcB"/>
</dbReference>
<keyword evidence="6 10" id="KW-0342">GTP-binding</keyword>
<protein>
    <recommendedName>
        <fullName evidence="1">3'-phosphate/5'-hydroxy nucleic acid ligase</fullName>
        <ecNumber evidence="1">6.5.1.8</ecNumber>
    </recommendedName>
</protein>
<comment type="catalytic activity">
    <reaction evidence="8">
        <text>a 3'-end 3'-phospho-ribonucleotide-RNA + a 5'-end dephospho-ribonucleoside-RNA + GTP = a ribonucleotidyl-ribonucleotide-RNA + GMP + diphosphate</text>
        <dbReference type="Rhea" id="RHEA:68076"/>
        <dbReference type="Rhea" id="RHEA-COMP:10463"/>
        <dbReference type="Rhea" id="RHEA-COMP:13936"/>
        <dbReference type="Rhea" id="RHEA-COMP:17355"/>
        <dbReference type="ChEBI" id="CHEBI:33019"/>
        <dbReference type="ChEBI" id="CHEBI:37565"/>
        <dbReference type="ChEBI" id="CHEBI:58115"/>
        <dbReference type="ChEBI" id="CHEBI:83062"/>
        <dbReference type="ChEBI" id="CHEBI:138284"/>
        <dbReference type="ChEBI" id="CHEBI:173118"/>
        <dbReference type="EC" id="6.5.1.8"/>
    </reaction>
</comment>
<dbReference type="KEGG" id="ttz:FHG85_09065"/>
<feature type="binding site" evidence="11">
    <location>
        <position position="349"/>
    </location>
    <ligand>
        <name>Mn(2+)</name>
        <dbReference type="ChEBI" id="CHEBI:29035"/>
        <label>2</label>
    </ligand>
</feature>
<dbReference type="GO" id="GO:0003909">
    <property type="term" value="F:DNA ligase activity"/>
    <property type="evidence" value="ECO:0007669"/>
    <property type="project" value="TreeGrafter"/>
</dbReference>
<dbReference type="PANTHER" id="PTHR43749:SF2">
    <property type="entry name" value="RNA-SPLICING LIGASE RTCB"/>
    <property type="match status" value="1"/>
</dbReference>
<feature type="binding site" evidence="10">
    <location>
        <begin position="237"/>
        <end position="241"/>
    </location>
    <ligand>
        <name>GMP</name>
        <dbReference type="ChEBI" id="CHEBI:58115"/>
    </ligand>
</feature>
<accession>A0A7D3XF08</accession>
<dbReference type="GO" id="GO:0042245">
    <property type="term" value="P:RNA repair"/>
    <property type="evidence" value="ECO:0007669"/>
    <property type="project" value="UniProtKB-KW"/>
</dbReference>
<evidence type="ECO:0000256" key="10">
    <source>
        <dbReference type="PIRSR" id="PIRSR601233-2"/>
    </source>
</evidence>
<feature type="binding site" evidence="10">
    <location>
        <begin position="349"/>
        <end position="350"/>
    </location>
    <ligand>
        <name>GMP</name>
        <dbReference type="ChEBI" id="CHEBI:58115"/>
    </ligand>
</feature>
<proteinExistence type="predicted"/>
<keyword evidence="3 11" id="KW-0479">Metal-binding</keyword>
<name>A0A7D3XF08_9BACT</name>
<evidence type="ECO:0000256" key="6">
    <source>
        <dbReference type="ARBA" id="ARBA00023134"/>
    </source>
</evidence>
<dbReference type="Pfam" id="PF01139">
    <property type="entry name" value="RtcB"/>
    <property type="match status" value="2"/>
</dbReference>
<dbReference type="GO" id="GO:0006281">
    <property type="term" value="P:DNA repair"/>
    <property type="evidence" value="ECO:0007669"/>
    <property type="project" value="TreeGrafter"/>
</dbReference>
<evidence type="ECO:0000313" key="13">
    <source>
        <dbReference type="Proteomes" id="UP000500961"/>
    </source>
</evidence>
<feature type="binding site" evidence="11">
    <location>
        <position position="159"/>
    </location>
    <ligand>
        <name>Mn(2+)</name>
        <dbReference type="ChEBI" id="CHEBI:29035"/>
        <label>1</label>
    </ligand>
</feature>
<dbReference type="GO" id="GO:0030145">
    <property type="term" value="F:manganese ion binding"/>
    <property type="evidence" value="ECO:0007669"/>
    <property type="project" value="TreeGrafter"/>
</dbReference>
<dbReference type="EMBL" id="CP041345">
    <property type="protein sequence ID" value="QKG80407.1"/>
    <property type="molecule type" value="Genomic_DNA"/>
</dbReference>
<feature type="binding site" evidence="11">
    <location>
        <position position="238"/>
    </location>
    <ligand>
        <name>Mn(2+)</name>
        <dbReference type="ChEBI" id="CHEBI:29035"/>
        <label>1</label>
    </ligand>
</feature>
<keyword evidence="4 10" id="KW-0547">Nucleotide-binding</keyword>
<dbReference type="PANTHER" id="PTHR43749">
    <property type="entry name" value="RNA-SPLICING LIGASE RTCB"/>
    <property type="match status" value="1"/>
</dbReference>
<comment type="cofactor">
    <cofactor evidence="11">
        <name>Mn(2+)</name>
        <dbReference type="ChEBI" id="CHEBI:29035"/>
    </cofactor>
    <text evidence="11">Binds 2 manganese ions per subunit.</text>
</comment>
<evidence type="ECO:0000256" key="11">
    <source>
        <dbReference type="PIRSR" id="PIRSR601233-3"/>
    </source>
</evidence>
<evidence type="ECO:0000256" key="9">
    <source>
        <dbReference type="PIRSR" id="PIRSR601233-1"/>
    </source>
</evidence>
<feature type="binding site" evidence="10">
    <location>
        <begin position="382"/>
        <end position="385"/>
    </location>
    <ligand>
        <name>GMP</name>
        <dbReference type="ChEBI" id="CHEBI:58115"/>
    </ligand>
</feature>
<evidence type="ECO:0000256" key="4">
    <source>
        <dbReference type="ARBA" id="ARBA00022741"/>
    </source>
</evidence>
<sequence length="485" mass="54065">MGKNKIKPKELHFLKPIKGVDIASICREANIILRTKNVSKHELLNFLQNATNKTDEDIYDKKFEPLVKYIKPDKPSEGKLQEFIINNKRISLRTPLPYKIYGSDNIEPGAIAQMENAMSLPVSKAGALMADAHEGYGLPIGGVLATPNNVVIPYAVGVDIACRMCLSVFAISPEVIHTKSETLKQILEESTIFGVGSKNKKHIDTSVFDKQEWSSTKIIRKYRDLAYSQLGTSGGGNHFAEWGELTVKGTDELLGLEPGAYLALLTHSGSRGFGSEIALYYSKLAMSQIALPGSAKHLAWLYLDTQEGNEYWIAMNLAGEYASANHHEIHRKVARALNEKPLKIVENHHNFAWEETLPNGEKAIVHRKGATPAYRNSLGIIPGTMVHRAYVVRGKGNYDSLFSASHGAGRQMSRKKAIQKFTRDDLNYILDKYGVKLIGGGLDEVPMAYKDIGKVMNEQKDLVEVLAQFQPKIVRMANPERKHRW</sequence>
<keyword evidence="2" id="KW-0436">Ligase</keyword>
<evidence type="ECO:0000256" key="2">
    <source>
        <dbReference type="ARBA" id="ARBA00022598"/>
    </source>
</evidence>
<dbReference type="EC" id="6.5.1.8" evidence="1"/>
<dbReference type="GO" id="GO:0006396">
    <property type="term" value="P:RNA processing"/>
    <property type="evidence" value="ECO:0007669"/>
    <property type="project" value="InterPro"/>
</dbReference>
<dbReference type="SUPFAM" id="SSF103365">
    <property type="entry name" value="Hypothetical protein PH1602"/>
    <property type="match status" value="1"/>
</dbReference>
<evidence type="ECO:0000256" key="1">
    <source>
        <dbReference type="ARBA" id="ARBA00012726"/>
    </source>
</evidence>
<dbReference type="InterPro" id="IPR036025">
    <property type="entry name" value="RtcB-like_sf"/>
</dbReference>
<dbReference type="GO" id="GO:0005525">
    <property type="term" value="F:GTP binding"/>
    <property type="evidence" value="ECO:0007669"/>
    <property type="project" value="UniProtKB-KW"/>
</dbReference>
<dbReference type="AlphaFoldDB" id="A0A7D3XF08"/>
<evidence type="ECO:0000256" key="3">
    <source>
        <dbReference type="ARBA" id="ARBA00022723"/>
    </source>
</evidence>
<keyword evidence="13" id="KW-1185">Reference proteome</keyword>
<feature type="binding site" evidence="11">
    <location>
        <position position="267"/>
    </location>
    <ligand>
        <name>Mn(2+)</name>
        <dbReference type="ChEBI" id="CHEBI:29035"/>
        <label>2</label>
    </ligand>
</feature>
<evidence type="ECO:0000313" key="12">
    <source>
        <dbReference type="EMBL" id="QKG80407.1"/>
    </source>
</evidence>
<reference evidence="12 13" key="1">
    <citation type="submission" date="2019-07" db="EMBL/GenBank/DDBJ databases">
        <title>Thalassofilum flectens gen. nov., sp. nov., a novel moderate thermophilic anaerobe from a shallow sea hot spring in Kunashir Island (Russia), representing a new family in the order Bacteroidales, and proposal of Thalassofilacea fam. nov.</title>
        <authorList>
            <person name="Kochetkova T.V."/>
            <person name="Podosokorskaya O.A."/>
            <person name="Novikov A."/>
            <person name="Elcheninov A.G."/>
            <person name="Toshchakov S.V."/>
            <person name="Kublanov I.V."/>
        </authorList>
    </citation>
    <scope>NUCLEOTIDE SEQUENCE [LARGE SCALE GENOMIC DNA]</scope>
    <source>
        <strain evidence="12 13">38-H</strain>
    </source>
</reference>
<dbReference type="GO" id="GO:0170057">
    <property type="term" value="F:RNA ligase (GTP) activity"/>
    <property type="evidence" value="ECO:0007669"/>
    <property type="project" value="UniProtKB-EC"/>
</dbReference>
<organism evidence="12 13">
    <name type="scientific">Tenuifilum thalassicum</name>
    <dbReference type="NCBI Taxonomy" id="2590900"/>
    <lineage>
        <taxon>Bacteria</taxon>
        <taxon>Pseudomonadati</taxon>
        <taxon>Bacteroidota</taxon>
        <taxon>Bacteroidia</taxon>
        <taxon>Bacteroidales</taxon>
        <taxon>Tenuifilaceae</taxon>
        <taxon>Tenuifilum</taxon>
    </lineage>
</organism>
<keyword evidence="7 11" id="KW-0464">Manganese</keyword>
<gene>
    <name evidence="12" type="ORF">FHG85_09065</name>
</gene>
<keyword evidence="5" id="KW-0692">RNA repair</keyword>
<evidence type="ECO:0000256" key="5">
    <source>
        <dbReference type="ARBA" id="ARBA00022800"/>
    </source>
</evidence>
<dbReference type="InterPro" id="IPR052915">
    <property type="entry name" value="RtcB-like"/>
</dbReference>
<evidence type="ECO:0000256" key="7">
    <source>
        <dbReference type="ARBA" id="ARBA00023211"/>
    </source>
</evidence>
<feature type="active site" description="GMP-histidine intermediate" evidence="9">
    <location>
        <position position="406"/>
    </location>
</feature>
<evidence type="ECO:0000256" key="8">
    <source>
        <dbReference type="ARBA" id="ARBA00047746"/>
    </source>
</evidence>
<dbReference type="Gene3D" id="3.90.1860.10">
    <property type="entry name" value="tRNA-splicing ligase RtcB"/>
    <property type="match status" value="1"/>
</dbReference>
<dbReference type="Proteomes" id="UP000500961">
    <property type="component" value="Chromosome"/>
</dbReference>
<feature type="binding site" evidence="10">
    <location>
        <begin position="406"/>
        <end position="409"/>
    </location>
    <ligand>
        <name>GMP</name>
        <dbReference type="ChEBI" id="CHEBI:58115"/>
    </ligand>
</feature>